<evidence type="ECO:0000313" key="3">
    <source>
        <dbReference type="Proteomes" id="UP000006757"/>
    </source>
</evidence>
<keyword evidence="1" id="KW-0732">Signal</keyword>
<dbReference type="AlphaFoldDB" id="K1W7J6"/>
<evidence type="ECO:0000313" key="2">
    <source>
        <dbReference type="EMBL" id="EKC97618.1"/>
    </source>
</evidence>
<protein>
    <recommendedName>
        <fullName evidence="4">DOMON domain-containing protein</fullName>
    </recommendedName>
</protein>
<dbReference type="EMBL" id="AMBO01000406">
    <property type="protein sequence ID" value="EKC97618.1"/>
    <property type="molecule type" value="Genomic_DNA"/>
</dbReference>
<dbReference type="Proteomes" id="UP000006757">
    <property type="component" value="Unassembled WGS sequence"/>
</dbReference>
<comment type="caution">
    <text evidence="2">The sequence shown here is derived from an EMBL/GenBank/DDBJ whole genome shotgun (WGS) entry which is preliminary data.</text>
</comment>
<keyword evidence="3" id="KW-1185">Reference proteome</keyword>
<sequence length="181" mass="19777">MHFFPLLLCAFASLGAALKILHPAQDETVRADFKYEIQWATNASDPEWAYFALLSDESGDTNGRWRLRTAAHNHSFLPSFADLYNPEARNGARVRLEVRGRVADSEGVVDSRVLDSTEFWVNGTSWANNLMPDFNWSKPPRPSSTPRSAEEQARILNAAGAARAHVGAGALVGIVAAAALL</sequence>
<name>K1W7J6_TRIAC</name>
<feature type="signal peptide" evidence="1">
    <location>
        <begin position="1"/>
        <end position="17"/>
    </location>
</feature>
<gene>
    <name evidence="2" type="ORF">A1Q2_08077</name>
</gene>
<evidence type="ECO:0008006" key="4">
    <source>
        <dbReference type="Google" id="ProtNLM"/>
    </source>
</evidence>
<reference evidence="2 3" key="1">
    <citation type="journal article" date="2012" name="Eukaryot. Cell">
        <title>Genome sequence of the Trichosporon asahii environmental strain CBS 8904.</title>
        <authorList>
            <person name="Yang R.Y."/>
            <person name="Li H.T."/>
            <person name="Zhu H."/>
            <person name="Zhou G.P."/>
            <person name="Wang M."/>
            <person name="Wang L."/>
        </authorList>
    </citation>
    <scope>NUCLEOTIDE SEQUENCE [LARGE SCALE GENOMIC DNA]</scope>
    <source>
        <strain evidence="2 3">CBS 8904</strain>
    </source>
</reference>
<accession>K1W7J6</accession>
<organism evidence="2 3">
    <name type="scientific">Trichosporon asahii var. asahii (strain CBS 8904)</name>
    <name type="common">Yeast</name>
    <dbReference type="NCBI Taxonomy" id="1220162"/>
    <lineage>
        <taxon>Eukaryota</taxon>
        <taxon>Fungi</taxon>
        <taxon>Dikarya</taxon>
        <taxon>Basidiomycota</taxon>
        <taxon>Agaricomycotina</taxon>
        <taxon>Tremellomycetes</taxon>
        <taxon>Trichosporonales</taxon>
        <taxon>Trichosporonaceae</taxon>
        <taxon>Trichosporon</taxon>
    </lineage>
</organism>
<evidence type="ECO:0000256" key="1">
    <source>
        <dbReference type="SAM" id="SignalP"/>
    </source>
</evidence>
<dbReference type="InParanoid" id="K1W7J6"/>
<feature type="chain" id="PRO_5003852309" description="DOMON domain-containing protein" evidence="1">
    <location>
        <begin position="18"/>
        <end position="181"/>
    </location>
</feature>
<proteinExistence type="predicted"/>
<dbReference type="HOGENOM" id="CLU_1490022_0_0_1"/>